<dbReference type="Proteomes" id="UP000694308">
    <property type="component" value="Unassembled WGS sequence"/>
</dbReference>
<feature type="transmembrane region" description="Helical" evidence="1">
    <location>
        <begin position="42"/>
        <end position="64"/>
    </location>
</feature>
<reference evidence="2" key="1">
    <citation type="submission" date="2020-12" db="EMBL/GenBank/DDBJ databases">
        <title>Clostridium thailandense sp. nov., a novel acetogenic bacterium isolated from peat land soil in Thailand.</title>
        <authorList>
            <person name="Chaikitkaew S."/>
            <person name="Birkeland N.K."/>
        </authorList>
    </citation>
    <scope>NUCLEOTIDE SEQUENCE</scope>
    <source>
        <strain evidence="2">PL3</strain>
    </source>
</reference>
<keyword evidence="3" id="KW-1185">Reference proteome</keyword>
<evidence type="ECO:0000313" key="3">
    <source>
        <dbReference type="Proteomes" id="UP000694308"/>
    </source>
</evidence>
<organism evidence="2 3">
    <name type="scientific">Clostridium thailandense</name>
    <dbReference type="NCBI Taxonomy" id="2794346"/>
    <lineage>
        <taxon>Bacteria</taxon>
        <taxon>Bacillati</taxon>
        <taxon>Bacillota</taxon>
        <taxon>Clostridia</taxon>
        <taxon>Eubacteriales</taxon>
        <taxon>Clostridiaceae</taxon>
        <taxon>Clostridium</taxon>
    </lineage>
</organism>
<feature type="transmembrane region" description="Helical" evidence="1">
    <location>
        <begin position="14"/>
        <end position="35"/>
    </location>
</feature>
<dbReference type="EMBL" id="JAEEGC010000190">
    <property type="protein sequence ID" value="MBV7276584.1"/>
    <property type="molecule type" value="Genomic_DNA"/>
</dbReference>
<evidence type="ECO:0000256" key="1">
    <source>
        <dbReference type="SAM" id="Phobius"/>
    </source>
</evidence>
<keyword evidence="1" id="KW-0472">Membrane</keyword>
<accession>A0A949U528</accession>
<protein>
    <submittedName>
        <fullName evidence="2">Uncharacterized protein</fullName>
    </submittedName>
</protein>
<comment type="caution">
    <text evidence="2">The sequence shown here is derived from an EMBL/GenBank/DDBJ whole genome shotgun (WGS) entry which is preliminary data.</text>
</comment>
<dbReference type="RefSeq" id="WP_218323665.1">
    <property type="nucleotide sequence ID" value="NZ_JAEEGC010000190.1"/>
</dbReference>
<dbReference type="AlphaFoldDB" id="A0A949U528"/>
<gene>
    <name evidence="2" type="ORF">I6U48_27305</name>
</gene>
<evidence type="ECO:0000313" key="2">
    <source>
        <dbReference type="EMBL" id="MBV7276584.1"/>
    </source>
</evidence>
<sequence>MLDKIYEGNGAETFGLLMSVNAFTVIFLTVSIISFTRKLHTLINMVAAGILYAIGFGMIGIIRIT</sequence>
<keyword evidence="1" id="KW-0812">Transmembrane</keyword>
<keyword evidence="1" id="KW-1133">Transmembrane helix</keyword>
<proteinExistence type="predicted"/>
<name>A0A949U528_9CLOT</name>